<dbReference type="GO" id="GO:0006355">
    <property type="term" value="P:regulation of DNA-templated transcription"/>
    <property type="evidence" value="ECO:0007669"/>
    <property type="project" value="InterPro"/>
</dbReference>
<dbReference type="InterPro" id="IPR011990">
    <property type="entry name" value="TPR-like_helical_dom_sf"/>
</dbReference>
<dbReference type="InterPro" id="IPR059106">
    <property type="entry name" value="WHD_MalT"/>
</dbReference>
<dbReference type="PROSITE" id="PS50043">
    <property type="entry name" value="HTH_LUXR_2"/>
    <property type="match status" value="1"/>
</dbReference>
<dbReference type="STRING" id="36842.SAMN02194393_04092"/>
<organism evidence="6 7">
    <name type="scientific">Maledivibacter halophilus</name>
    <dbReference type="NCBI Taxonomy" id="36842"/>
    <lineage>
        <taxon>Bacteria</taxon>
        <taxon>Bacillati</taxon>
        <taxon>Bacillota</taxon>
        <taxon>Clostridia</taxon>
        <taxon>Peptostreptococcales</taxon>
        <taxon>Caminicellaceae</taxon>
        <taxon>Maledivibacter</taxon>
    </lineage>
</organism>
<evidence type="ECO:0000313" key="6">
    <source>
        <dbReference type="EMBL" id="SKC84388.1"/>
    </source>
</evidence>
<dbReference type="PANTHER" id="PTHR44688">
    <property type="entry name" value="DNA-BINDING TRANSCRIPTIONAL ACTIVATOR DEVR_DOSR"/>
    <property type="match status" value="1"/>
</dbReference>
<dbReference type="Gene3D" id="1.25.40.10">
    <property type="entry name" value="Tetratricopeptide repeat domain"/>
    <property type="match status" value="1"/>
</dbReference>
<keyword evidence="4" id="KW-0812">Transmembrane</keyword>
<keyword evidence="3" id="KW-0804">Transcription</keyword>
<dbReference type="Gene3D" id="3.40.50.300">
    <property type="entry name" value="P-loop containing nucleotide triphosphate hydrolases"/>
    <property type="match status" value="1"/>
</dbReference>
<dbReference type="Pfam" id="PF25873">
    <property type="entry name" value="WHD_MalT"/>
    <property type="match status" value="1"/>
</dbReference>
<evidence type="ECO:0000256" key="1">
    <source>
        <dbReference type="ARBA" id="ARBA00023015"/>
    </source>
</evidence>
<dbReference type="RefSeq" id="WP_079494200.1">
    <property type="nucleotide sequence ID" value="NZ_FUZT01000011.1"/>
</dbReference>
<feature type="domain" description="HTH luxR-type" evidence="5">
    <location>
        <begin position="759"/>
        <end position="824"/>
    </location>
</feature>
<keyword evidence="7" id="KW-1185">Reference proteome</keyword>
<sequence>MLTQQHILKRQSIREELKKVFNYPLTVIVAAMGYGKTITVMDFLKEINIDYIWLFIENDETSPQYIWDSFTRQLTRVNPDIGKKLNELGFPNDAPQRNRIFNLIQEYAYENNFLLVIDDYHFAHSKEMDKFIELLVRSDIKGFNIIIITRTRPDINIEELKLKEYCYLIKSNLFELTEEEIKEYFKLYDINISKDMVRNVYELSEGWISAVYLLMQRYIRAGKLKPGENIERLIEKGIMSRYTAIEKSILVSLSILDSFTSKQAVYVSNYREAEDIIQSLRRDNSFIRYDEQNEVYRIHNIFNNYLKKLLYRQFSDIEIRDIYRRSGKWYINNGDIIAGLKYLLKVKEYALILNEFEKESITKVIDNNPKFILELFQNIPDEIKYKYPIGYINYASFYVTNVDRVGGKCLLSSIEQYYKDDNNTPQAVKNRVFGEIELIRSFTEFNDAEKMHQGHLKAYRLLDGNSVIANKDKICTYGCPHILYTYYREKKKMLWLVEFLEKIYCYYEELSNGCGAGFEYQVRAEYSLETGDFQEAEIYVYKAIYKAKTMKQIDIIICASFTLARLRGAQGKFNEAVELMRNLYVEVEAYNSPILNSAYELCMGYIGGIINSDESFAQWLMAGNIEQSQVLYQGMGFNYIVYSRWVLLEKNYIKLDVLCEEMMGIFSKFNNLIGFVHTYILSSIAKYRIYDMNRAKNTMKAALEIGRKDNIIIPFAEYSLYIKDILEELQRETTDDEYLEKLVKYTSKYYSNLKNFENINFGILSLTNREKEILQLIVEGKTNKEIASKLFIAQVTVKKNITAIYGKLKVRSRASAVRKAIELKIV</sequence>
<keyword evidence="4" id="KW-0472">Membrane</keyword>
<dbReference type="InterPro" id="IPR016032">
    <property type="entry name" value="Sig_transdc_resp-reg_C-effctor"/>
</dbReference>
<evidence type="ECO:0000256" key="4">
    <source>
        <dbReference type="SAM" id="Phobius"/>
    </source>
</evidence>
<evidence type="ECO:0000313" key="7">
    <source>
        <dbReference type="Proteomes" id="UP000190285"/>
    </source>
</evidence>
<feature type="transmembrane region" description="Helical" evidence="4">
    <location>
        <begin position="20"/>
        <end position="41"/>
    </location>
</feature>
<gene>
    <name evidence="6" type="ORF">SAMN02194393_04092</name>
</gene>
<dbReference type="SUPFAM" id="SSF52540">
    <property type="entry name" value="P-loop containing nucleoside triphosphate hydrolases"/>
    <property type="match status" value="1"/>
</dbReference>
<protein>
    <submittedName>
        <fullName evidence="6">LuxR family transcriptional regulator, maltose regulon positive regulatory protein</fullName>
    </submittedName>
</protein>
<dbReference type="GO" id="GO:0003677">
    <property type="term" value="F:DNA binding"/>
    <property type="evidence" value="ECO:0007669"/>
    <property type="project" value="UniProtKB-KW"/>
</dbReference>
<evidence type="ECO:0000256" key="2">
    <source>
        <dbReference type="ARBA" id="ARBA00023125"/>
    </source>
</evidence>
<reference evidence="6 7" key="1">
    <citation type="submission" date="2017-02" db="EMBL/GenBank/DDBJ databases">
        <authorList>
            <person name="Peterson S.W."/>
        </authorList>
    </citation>
    <scope>NUCLEOTIDE SEQUENCE [LARGE SCALE GENOMIC DNA]</scope>
    <source>
        <strain evidence="6 7">M1</strain>
    </source>
</reference>
<dbReference type="PANTHER" id="PTHR44688:SF16">
    <property type="entry name" value="DNA-BINDING TRANSCRIPTIONAL ACTIVATOR DEVR_DOSR"/>
    <property type="match status" value="1"/>
</dbReference>
<dbReference type="Pfam" id="PF00196">
    <property type="entry name" value="GerE"/>
    <property type="match status" value="1"/>
</dbReference>
<proteinExistence type="predicted"/>
<dbReference type="PRINTS" id="PR00038">
    <property type="entry name" value="HTHLUXR"/>
</dbReference>
<accession>A0A1T5M982</accession>
<dbReference type="InterPro" id="IPR027417">
    <property type="entry name" value="P-loop_NTPase"/>
</dbReference>
<evidence type="ECO:0000256" key="3">
    <source>
        <dbReference type="ARBA" id="ARBA00023163"/>
    </source>
</evidence>
<dbReference type="SUPFAM" id="SSF46894">
    <property type="entry name" value="C-terminal effector domain of the bipartite response regulators"/>
    <property type="match status" value="1"/>
</dbReference>
<keyword evidence="2" id="KW-0238">DNA-binding</keyword>
<dbReference type="Gene3D" id="1.10.10.10">
    <property type="entry name" value="Winged helix-like DNA-binding domain superfamily/Winged helix DNA-binding domain"/>
    <property type="match status" value="1"/>
</dbReference>
<dbReference type="EMBL" id="FUZT01000011">
    <property type="protein sequence ID" value="SKC84388.1"/>
    <property type="molecule type" value="Genomic_DNA"/>
</dbReference>
<keyword evidence="4" id="KW-1133">Transmembrane helix</keyword>
<dbReference type="OrthoDB" id="1137593at2"/>
<dbReference type="CDD" id="cd06170">
    <property type="entry name" value="LuxR_C_like"/>
    <property type="match status" value="1"/>
</dbReference>
<dbReference type="AlphaFoldDB" id="A0A1T5M982"/>
<dbReference type="Proteomes" id="UP000190285">
    <property type="component" value="Unassembled WGS sequence"/>
</dbReference>
<name>A0A1T5M982_9FIRM</name>
<evidence type="ECO:0000259" key="5">
    <source>
        <dbReference type="PROSITE" id="PS50043"/>
    </source>
</evidence>
<keyword evidence="1" id="KW-0805">Transcription regulation</keyword>
<dbReference type="PROSITE" id="PS00622">
    <property type="entry name" value="HTH_LUXR_1"/>
    <property type="match status" value="1"/>
</dbReference>
<dbReference type="SMART" id="SM00421">
    <property type="entry name" value="HTH_LUXR"/>
    <property type="match status" value="1"/>
</dbReference>
<dbReference type="InterPro" id="IPR000792">
    <property type="entry name" value="Tscrpt_reg_LuxR_C"/>
</dbReference>
<dbReference type="InterPro" id="IPR036388">
    <property type="entry name" value="WH-like_DNA-bd_sf"/>
</dbReference>